<dbReference type="EMBL" id="JBBXMP010000071">
    <property type="protein sequence ID" value="KAL0063902.1"/>
    <property type="molecule type" value="Genomic_DNA"/>
</dbReference>
<name>A0ABR2ZQE5_9AGAR</name>
<dbReference type="PRINTS" id="PR00081">
    <property type="entry name" value="GDHRDH"/>
</dbReference>
<dbReference type="PANTHER" id="PTHR43431:SF7">
    <property type="entry name" value="OXIDOREDUCTASE, SHORT CHAIN DEHYDROGENASE_REDUCTASE FAMILY (AFU_ORTHOLOGUE AFUA_5G14000)"/>
    <property type="match status" value="1"/>
</dbReference>
<dbReference type="PANTHER" id="PTHR43431">
    <property type="entry name" value="OXIDOREDUCTASE, SHORT CHAIN DEHYDROGENASE/REDUCTASE FAMILY (AFU_ORTHOLOGUE AFUA_5G14000)"/>
    <property type="match status" value="1"/>
</dbReference>
<dbReference type="Gene3D" id="3.40.50.720">
    <property type="entry name" value="NAD(P)-binding Rossmann-like Domain"/>
    <property type="match status" value="1"/>
</dbReference>
<sequence>MATSTALRPLLVVAGVGGGVGTGAAAARLFAKSGYEVALIARNANSLRELSDQINSIPNLSGKASPIQPATPFTANSYSHNDMKAVFNEIWSHYDPGRTAFRAAIYNIGHAVFKPFLETSLEEFKTALEVNVEAAHAFSLEVIPKLLENKDNEVFEADGKKIEGGKGSLIFTGATAALRGGSMTSAMSASKGANRNFNQSLAKEFWPQGVHVAHAIIDGRIQGQYSEKGLDPESIAQAYYNLARQERTAWTWEIDLRPAEETW</sequence>
<comment type="caution">
    <text evidence="1">The sequence shown here is derived from an EMBL/GenBank/DDBJ whole genome shotgun (WGS) entry which is preliminary data.</text>
</comment>
<protein>
    <recommendedName>
        <fullName evidence="3">NAD(P)-binding protein</fullName>
    </recommendedName>
</protein>
<accession>A0ABR2ZQE5</accession>
<proteinExistence type="predicted"/>
<gene>
    <name evidence="1" type="ORF">AAF712_009184</name>
</gene>
<evidence type="ECO:0008006" key="3">
    <source>
        <dbReference type="Google" id="ProtNLM"/>
    </source>
</evidence>
<dbReference type="InterPro" id="IPR036291">
    <property type="entry name" value="NAD(P)-bd_dom_sf"/>
</dbReference>
<evidence type="ECO:0000313" key="2">
    <source>
        <dbReference type="Proteomes" id="UP001437256"/>
    </source>
</evidence>
<dbReference type="InterPro" id="IPR002347">
    <property type="entry name" value="SDR_fam"/>
</dbReference>
<evidence type="ECO:0000313" key="1">
    <source>
        <dbReference type="EMBL" id="KAL0063902.1"/>
    </source>
</evidence>
<reference evidence="1 2" key="1">
    <citation type="submission" date="2024-05" db="EMBL/GenBank/DDBJ databases">
        <title>A draft genome resource for the thread blight pathogen Marasmius tenuissimus strain MS-2.</title>
        <authorList>
            <person name="Yulfo-Soto G.E."/>
            <person name="Baruah I.K."/>
            <person name="Amoako-Attah I."/>
            <person name="Bukari Y."/>
            <person name="Meinhardt L.W."/>
            <person name="Bailey B.A."/>
            <person name="Cohen S.P."/>
        </authorList>
    </citation>
    <scope>NUCLEOTIDE SEQUENCE [LARGE SCALE GENOMIC DNA]</scope>
    <source>
        <strain evidence="1 2">MS-2</strain>
    </source>
</reference>
<organism evidence="1 2">
    <name type="scientific">Marasmius tenuissimus</name>
    <dbReference type="NCBI Taxonomy" id="585030"/>
    <lineage>
        <taxon>Eukaryota</taxon>
        <taxon>Fungi</taxon>
        <taxon>Dikarya</taxon>
        <taxon>Basidiomycota</taxon>
        <taxon>Agaricomycotina</taxon>
        <taxon>Agaricomycetes</taxon>
        <taxon>Agaricomycetidae</taxon>
        <taxon>Agaricales</taxon>
        <taxon>Marasmiineae</taxon>
        <taxon>Marasmiaceae</taxon>
        <taxon>Marasmius</taxon>
    </lineage>
</organism>
<keyword evidence="2" id="KW-1185">Reference proteome</keyword>
<dbReference type="Pfam" id="PF00106">
    <property type="entry name" value="adh_short"/>
    <property type="match status" value="1"/>
</dbReference>
<dbReference type="Proteomes" id="UP001437256">
    <property type="component" value="Unassembled WGS sequence"/>
</dbReference>
<dbReference type="SUPFAM" id="SSF51735">
    <property type="entry name" value="NAD(P)-binding Rossmann-fold domains"/>
    <property type="match status" value="1"/>
</dbReference>